<dbReference type="Gene3D" id="1.10.3680.10">
    <property type="entry name" value="TerB-like"/>
    <property type="match status" value="1"/>
</dbReference>
<protein>
    <submittedName>
        <fullName evidence="2">Heat shock protein DnaJ domain-containing protein</fullName>
    </submittedName>
</protein>
<name>A0A081BF56_9HYPH</name>
<dbReference type="InterPro" id="IPR001623">
    <property type="entry name" value="DnaJ_domain"/>
</dbReference>
<dbReference type="eggNOG" id="COG1076">
    <property type="taxonomic scope" value="Bacteria"/>
</dbReference>
<dbReference type="InterPro" id="IPR036869">
    <property type="entry name" value="J_dom_sf"/>
</dbReference>
<reference evidence="2 3" key="1">
    <citation type="submission" date="2014-07" db="EMBL/GenBank/DDBJ databases">
        <title>Tepidicaulis marinum gen. nov., sp. nov., a novel marine bacterium denitrifying nitrate to nitrous oxide strictly under microaerobic conditions.</title>
        <authorList>
            <person name="Takeuchi M."/>
            <person name="Yamagishi T."/>
            <person name="Kamagata Y."/>
            <person name="Oshima K."/>
            <person name="Hattori M."/>
            <person name="Katayama T."/>
            <person name="Hanada S."/>
            <person name="Tamaki H."/>
            <person name="Marumo K."/>
            <person name="Maeda H."/>
            <person name="Nedachi M."/>
            <person name="Iwasaki W."/>
            <person name="Suwa Y."/>
            <person name="Sakata S."/>
        </authorList>
    </citation>
    <scope>NUCLEOTIDE SEQUENCE [LARGE SCALE GENOMIC DNA]</scope>
    <source>
        <strain evidence="2 3">MA2</strain>
    </source>
</reference>
<keyword evidence="2" id="KW-0346">Stress response</keyword>
<dbReference type="SUPFAM" id="SSF46565">
    <property type="entry name" value="Chaperone J-domain"/>
    <property type="match status" value="1"/>
</dbReference>
<dbReference type="CDD" id="cd07316">
    <property type="entry name" value="terB_like_DjlA"/>
    <property type="match status" value="1"/>
</dbReference>
<dbReference type="InterPro" id="IPR050817">
    <property type="entry name" value="DjlA_DnaK_co-chaperone"/>
</dbReference>
<dbReference type="PRINTS" id="PR00625">
    <property type="entry name" value="JDOMAIN"/>
</dbReference>
<organism evidence="2 3">
    <name type="scientific">Tepidicaulis marinus</name>
    <dbReference type="NCBI Taxonomy" id="1333998"/>
    <lineage>
        <taxon>Bacteria</taxon>
        <taxon>Pseudomonadati</taxon>
        <taxon>Pseudomonadota</taxon>
        <taxon>Alphaproteobacteria</taxon>
        <taxon>Hyphomicrobiales</taxon>
        <taxon>Parvibaculaceae</taxon>
        <taxon>Tepidicaulis</taxon>
    </lineage>
</organism>
<accession>A0A081BF56</accession>
<dbReference type="STRING" id="1333998.M2A_3173"/>
<dbReference type="EMBL" id="BBIO01000024">
    <property type="protein sequence ID" value="GAK46674.1"/>
    <property type="molecule type" value="Genomic_DNA"/>
</dbReference>
<keyword evidence="3" id="KW-1185">Reference proteome</keyword>
<dbReference type="PANTHER" id="PTHR24074">
    <property type="entry name" value="CO-CHAPERONE PROTEIN DJLA"/>
    <property type="match status" value="1"/>
</dbReference>
<evidence type="ECO:0000313" key="2">
    <source>
        <dbReference type="EMBL" id="GAK46674.1"/>
    </source>
</evidence>
<evidence type="ECO:0000259" key="1">
    <source>
        <dbReference type="PROSITE" id="PS50076"/>
    </source>
</evidence>
<evidence type="ECO:0000313" key="3">
    <source>
        <dbReference type="Proteomes" id="UP000028702"/>
    </source>
</evidence>
<dbReference type="Pfam" id="PF05099">
    <property type="entry name" value="TerB"/>
    <property type="match status" value="1"/>
</dbReference>
<feature type="domain" description="J" evidence="1">
    <location>
        <begin position="147"/>
        <end position="211"/>
    </location>
</feature>
<dbReference type="Pfam" id="PF00226">
    <property type="entry name" value="DnaJ"/>
    <property type="match status" value="1"/>
</dbReference>
<dbReference type="PROSITE" id="PS50076">
    <property type="entry name" value="DNAJ_2"/>
    <property type="match status" value="1"/>
</dbReference>
<dbReference type="Proteomes" id="UP000028702">
    <property type="component" value="Unassembled WGS sequence"/>
</dbReference>
<dbReference type="CDD" id="cd06257">
    <property type="entry name" value="DnaJ"/>
    <property type="match status" value="1"/>
</dbReference>
<dbReference type="SUPFAM" id="SSF158682">
    <property type="entry name" value="TerB-like"/>
    <property type="match status" value="1"/>
</dbReference>
<dbReference type="AlphaFoldDB" id="A0A081BF56"/>
<sequence length="212" mass="23596">MLGVVAGHYVIDRPLQDNEVVFAVALIALSAKMAKADGIVSPSEIRAFEEVFKVPPEERANVARVYKIAQQDVAGFEAYARQVASIYKANPGVLEDVMDALFHIAKADNKVLQSEIDFLHAVADIFGFSDFEFERIKLSHIGGESDDPYMILGITPEISDEDLKKAYRRLARENHPDTLVARGVPQEFVDMAEEKLKKITEAYSRIAKSRGL</sequence>
<dbReference type="Gene3D" id="1.10.287.110">
    <property type="entry name" value="DnaJ domain"/>
    <property type="match status" value="1"/>
</dbReference>
<proteinExistence type="predicted"/>
<dbReference type="InterPro" id="IPR007791">
    <property type="entry name" value="DjlA_N"/>
</dbReference>
<comment type="caution">
    <text evidence="2">The sequence shown here is derived from an EMBL/GenBank/DDBJ whole genome shotgun (WGS) entry which is preliminary data.</text>
</comment>
<dbReference type="InterPro" id="IPR029024">
    <property type="entry name" value="TerB-like"/>
</dbReference>
<dbReference type="SMART" id="SM00271">
    <property type="entry name" value="DnaJ"/>
    <property type="match status" value="1"/>
</dbReference>
<gene>
    <name evidence="2" type="ORF">M2A_3173</name>
</gene>